<evidence type="ECO:0000313" key="3">
    <source>
        <dbReference type="Proteomes" id="UP000069443"/>
    </source>
</evidence>
<keyword evidence="3" id="KW-1185">Reference proteome</keyword>
<dbReference type="Proteomes" id="UP000069443">
    <property type="component" value="Unassembled WGS sequence"/>
</dbReference>
<feature type="region of interest" description="Disordered" evidence="1">
    <location>
        <begin position="1"/>
        <end position="35"/>
    </location>
</feature>
<dbReference type="RefSeq" id="WP_081812779.1">
    <property type="nucleotide sequence ID" value="NZ_BCSY01000008.1"/>
</dbReference>
<reference evidence="3" key="2">
    <citation type="submission" date="2016-02" db="EMBL/GenBank/DDBJ databases">
        <title>Draft genome sequence of five rapidly growing Mycobacterium species.</title>
        <authorList>
            <person name="Katahira K."/>
            <person name="Gotou Y."/>
            <person name="Iida K."/>
            <person name="Ogura Y."/>
            <person name="Hayashi T."/>
        </authorList>
    </citation>
    <scope>NUCLEOTIDE SEQUENCE [LARGE SCALE GENOMIC DNA]</scope>
    <source>
        <strain evidence="3">JCM15298</strain>
    </source>
</reference>
<accession>A0A100W801</accession>
<gene>
    <name evidence="2" type="ORF">RMCC_0197</name>
</gene>
<dbReference type="AlphaFoldDB" id="A0A100W801"/>
<organism evidence="2 3">
    <name type="scientific">Mycolicibacterium canariasense</name>
    <name type="common">Mycobacterium canariasense</name>
    <dbReference type="NCBI Taxonomy" id="228230"/>
    <lineage>
        <taxon>Bacteria</taxon>
        <taxon>Bacillati</taxon>
        <taxon>Actinomycetota</taxon>
        <taxon>Actinomycetes</taxon>
        <taxon>Mycobacteriales</taxon>
        <taxon>Mycobacteriaceae</taxon>
        <taxon>Mycolicibacterium</taxon>
    </lineage>
</organism>
<dbReference type="STRING" id="228230.RMCC_0197"/>
<evidence type="ECO:0000313" key="2">
    <source>
        <dbReference type="EMBL" id="GAS93231.1"/>
    </source>
</evidence>
<reference evidence="3" key="1">
    <citation type="journal article" date="2016" name="Genome Announc.">
        <title>Draft Genome Sequences of Five Rapidly Growing Mycobacterium Species, M. thermoresistibile, M. fortuitum subsp. acetamidolyticum, M. canariasense, M. brisbanense, and M. novocastrense.</title>
        <authorList>
            <person name="Katahira K."/>
            <person name="Ogura Y."/>
            <person name="Gotoh Y."/>
            <person name="Hayashi T."/>
        </authorList>
    </citation>
    <scope>NUCLEOTIDE SEQUENCE [LARGE SCALE GENOMIC DNA]</scope>
    <source>
        <strain evidence="3">JCM15298</strain>
    </source>
</reference>
<name>A0A100W801_MYCCR</name>
<evidence type="ECO:0000256" key="1">
    <source>
        <dbReference type="SAM" id="MobiDB-lite"/>
    </source>
</evidence>
<proteinExistence type="predicted"/>
<dbReference type="OrthoDB" id="3928741at2"/>
<dbReference type="EMBL" id="BCSY01000008">
    <property type="protein sequence ID" value="GAS93231.1"/>
    <property type="molecule type" value="Genomic_DNA"/>
</dbReference>
<protein>
    <submittedName>
        <fullName evidence="2">Uncharacterized protein</fullName>
    </submittedName>
</protein>
<sequence length="612" mass="65568">MRGVDTDTATGDVRTAPRPKRRTASTAGADGGGQWWAATKDQTETPIDELVDGFAEISNQRIPYGWLPVRAHSAYAAEFTVWSDLGAETIATLLGRPYAGEATVRAVLLTACDAVARHLSAPKTTKAQMSTSSLAAVLRRFIGRFDDYDRTVLSARGWALRPRSIDEIATHLGVANVNVHRNEPRSRLRFQDLLTEPWHSPIAHAAEQLRTCLGALTREATAAAALQEFGLDLGSDAGQIVLYLAGPYQCTGPWLEVAGALTAADAALDRALVLRRAPTRSQLTNYFASVGITASAAMAFIEQQPDLRRVGDRWVRWGAGVGDRAEAALHLAGSPCDLEQIAATAGLPVAGQRRVYLRAVLNGDARFIRTTRTTWGLARWGLREYAGIYGEIGARIDAAGGAVSTAQVVAEVTAAAPDITESSVRKFMGTPGYIIEKGIIRRRTGDDPWPKPESAATARGVYRNGRQIRVAISVDANLLRGSEMPLPAQAAAALDITPGITRLFTSTVGQVPIRWRLSSNRGPTIGFLRAVAAAVGGADGDTLVLAFDKTDSTVQSTCIPADAPPARRLAGLLGRRVRDPLAGMARALRCPPEEVMERLHARRDAEVAALLE</sequence>
<comment type="caution">
    <text evidence="2">The sequence shown here is derived from an EMBL/GenBank/DDBJ whole genome shotgun (WGS) entry which is preliminary data.</text>
</comment>